<keyword evidence="2" id="KW-1185">Reference proteome</keyword>
<dbReference type="EMBL" id="JAYMYS010000008">
    <property type="protein sequence ID" value="KAK7385235.1"/>
    <property type="molecule type" value="Genomic_DNA"/>
</dbReference>
<protein>
    <submittedName>
        <fullName evidence="1">Uncharacterized protein</fullName>
    </submittedName>
</protein>
<evidence type="ECO:0000313" key="2">
    <source>
        <dbReference type="Proteomes" id="UP001386955"/>
    </source>
</evidence>
<comment type="caution">
    <text evidence="1">The sequence shown here is derived from an EMBL/GenBank/DDBJ whole genome shotgun (WGS) entry which is preliminary data.</text>
</comment>
<dbReference type="Proteomes" id="UP001386955">
    <property type="component" value="Unassembled WGS sequence"/>
</dbReference>
<reference evidence="1 2" key="1">
    <citation type="submission" date="2024-01" db="EMBL/GenBank/DDBJ databases">
        <title>The genomes of 5 underutilized Papilionoideae crops provide insights into root nodulation and disease resistanc.</title>
        <authorList>
            <person name="Jiang F."/>
        </authorList>
    </citation>
    <scope>NUCLEOTIDE SEQUENCE [LARGE SCALE GENOMIC DNA]</scope>
    <source>
        <strain evidence="1">DUOXIRENSHENG_FW03</strain>
        <tissue evidence="1">Leaves</tissue>
    </source>
</reference>
<dbReference type="AlphaFoldDB" id="A0AAN9RY23"/>
<sequence length="74" mass="8386">MAMGPATHTDVTSEPADITLQCSQKRTRSKHNSQYSRCMQCLLLDLMEQSEQVPPRDVITDMGTLRFFLANPKD</sequence>
<evidence type="ECO:0000313" key="1">
    <source>
        <dbReference type="EMBL" id="KAK7385235.1"/>
    </source>
</evidence>
<gene>
    <name evidence="1" type="ORF">VNO78_30949</name>
</gene>
<organism evidence="1 2">
    <name type="scientific">Psophocarpus tetragonolobus</name>
    <name type="common">Winged bean</name>
    <name type="synonym">Dolichos tetragonolobus</name>
    <dbReference type="NCBI Taxonomy" id="3891"/>
    <lineage>
        <taxon>Eukaryota</taxon>
        <taxon>Viridiplantae</taxon>
        <taxon>Streptophyta</taxon>
        <taxon>Embryophyta</taxon>
        <taxon>Tracheophyta</taxon>
        <taxon>Spermatophyta</taxon>
        <taxon>Magnoliopsida</taxon>
        <taxon>eudicotyledons</taxon>
        <taxon>Gunneridae</taxon>
        <taxon>Pentapetalae</taxon>
        <taxon>rosids</taxon>
        <taxon>fabids</taxon>
        <taxon>Fabales</taxon>
        <taxon>Fabaceae</taxon>
        <taxon>Papilionoideae</taxon>
        <taxon>50 kb inversion clade</taxon>
        <taxon>NPAAA clade</taxon>
        <taxon>indigoferoid/millettioid clade</taxon>
        <taxon>Phaseoleae</taxon>
        <taxon>Psophocarpus</taxon>
    </lineage>
</organism>
<proteinExistence type="predicted"/>
<name>A0AAN9RY23_PSOTE</name>
<accession>A0AAN9RY23</accession>